<dbReference type="OMA" id="FTISPFC"/>
<evidence type="ECO:0000313" key="3">
    <source>
        <dbReference type="EMBL" id="AJR10573.1"/>
    </source>
</evidence>
<dbReference type="EMBL" id="CP007217">
    <property type="protein sequence ID" value="AJR10573.1"/>
    <property type="molecule type" value="Genomic_DNA"/>
</dbReference>
<dbReference type="KEGG" id="cmm:NC80_02505"/>
<dbReference type="PATRIC" id="fig|83560.10.peg.510"/>
<dbReference type="Proteomes" id="UP000260363">
    <property type="component" value="Chromosome"/>
</dbReference>
<name>A0A070A351_CHLMR</name>
<accession>A0A070A351</accession>
<protein>
    <recommendedName>
        <fullName evidence="5">Candidate inclusion membrane protein</fullName>
    </recommendedName>
</protein>
<dbReference type="AlphaFoldDB" id="A0A070A351"/>
<proteinExistence type="predicted"/>
<sequence length="166" mass="17771">MFTISPFCNFYKLACAEQPGVVVDNRIIGCKNKCLTIVSLALGILAVLVSAALLFFSGSFVSFSLAIFYLLAMVCASAALGGSLVCLLGSSSTSISPEGVIPSFSSTNIEAASLIRSYQELLNEAEEDLKEAECLLAKKSQKLDATQKELESVKKELSVRTEKSRI</sequence>
<dbReference type="STRING" id="83560.NC80_02505"/>
<keyword evidence="1" id="KW-0175">Coiled coil</keyword>
<keyword evidence="2" id="KW-1133">Transmembrane helix</keyword>
<reference evidence="3 4" key="1">
    <citation type="submission" date="2014-02" db="EMBL/GenBank/DDBJ databases">
        <authorList>
            <person name="Chen C."/>
            <person name="Conrad T.A."/>
            <person name="Zhou Z."/>
            <person name="Lai Z."/>
            <person name="Zhong G."/>
        </authorList>
    </citation>
    <scope>NUCLEOTIDE SEQUENCE [LARGE SCALE GENOMIC DNA]</scope>
    <source>
        <strain evidence="3 4">Nigg3-28</strain>
    </source>
</reference>
<gene>
    <name evidence="3" type="ORF">BD36_02685</name>
</gene>
<evidence type="ECO:0000256" key="1">
    <source>
        <dbReference type="SAM" id="Coils"/>
    </source>
</evidence>
<feature type="transmembrane region" description="Helical" evidence="2">
    <location>
        <begin position="34"/>
        <end position="57"/>
    </location>
</feature>
<keyword evidence="2" id="KW-0472">Membrane</keyword>
<organism evidence="3 4">
    <name type="scientific">Chlamydia muridarum</name>
    <dbReference type="NCBI Taxonomy" id="83560"/>
    <lineage>
        <taxon>Bacteria</taxon>
        <taxon>Pseudomonadati</taxon>
        <taxon>Chlamydiota</taxon>
        <taxon>Chlamydiia</taxon>
        <taxon>Chlamydiales</taxon>
        <taxon>Chlamydiaceae</taxon>
        <taxon>Chlamydia/Chlamydophila group</taxon>
        <taxon>Chlamydia</taxon>
    </lineage>
</organism>
<dbReference type="RefSeq" id="WP_010230616.1">
    <property type="nucleotide sequence ID" value="NZ_CP007217.1"/>
</dbReference>
<dbReference type="GeneID" id="1245857"/>
<dbReference type="KEGG" id="cmx:DNC_02525"/>
<evidence type="ECO:0000313" key="4">
    <source>
        <dbReference type="Proteomes" id="UP000260363"/>
    </source>
</evidence>
<evidence type="ECO:0008006" key="5">
    <source>
        <dbReference type="Google" id="ProtNLM"/>
    </source>
</evidence>
<feature type="transmembrane region" description="Helical" evidence="2">
    <location>
        <begin position="63"/>
        <end position="88"/>
    </location>
</feature>
<dbReference type="KEGG" id="cmg:NC81_02520"/>
<evidence type="ECO:0000256" key="2">
    <source>
        <dbReference type="SAM" id="Phobius"/>
    </source>
</evidence>
<feature type="coiled-coil region" evidence="1">
    <location>
        <begin position="108"/>
        <end position="163"/>
    </location>
</feature>
<keyword evidence="2" id="KW-0812">Transmembrane</keyword>